<organism evidence="2 3">
    <name type="scientific">Plasmodium falciparum UGT5.1</name>
    <dbReference type="NCBI Taxonomy" id="1237627"/>
    <lineage>
        <taxon>Eukaryota</taxon>
        <taxon>Sar</taxon>
        <taxon>Alveolata</taxon>
        <taxon>Apicomplexa</taxon>
        <taxon>Aconoidasida</taxon>
        <taxon>Haemosporida</taxon>
        <taxon>Plasmodiidae</taxon>
        <taxon>Plasmodium</taxon>
        <taxon>Plasmodium (Laverania)</taxon>
    </lineage>
</organism>
<proteinExistence type="predicted"/>
<accession>W7JHP2</accession>
<feature type="region of interest" description="Disordered" evidence="1">
    <location>
        <begin position="55"/>
        <end position="98"/>
    </location>
</feature>
<dbReference type="Proteomes" id="UP000030697">
    <property type="component" value="Unassembled WGS sequence"/>
</dbReference>
<feature type="compositionally biased region" description="Low complexity" evidence="1">
    <location>
        <begin position="72"/>
        <end position="98"/>
    </location>
</feature>
<gene>
    <name evidence="2" type="ORF">C923_05073</name>
</gene>
<reference evidence="2 3" key="1">
    <citation type="submission" date="2013-02" db="EMBL/GenBank/DDBJ databases">
        <title>The Genome Sequence of Plasmodium falciparum UGT5.1.</title>
        <authorList>
            <consortium name="The Broad Institute Genome Sequencing Platform"/>
            <consortium name="The Broad Institute Genome Sequencing Center for Infectious Disease"/>
            <person name="Neafsey D."/>
            <person name="Cheeseman I."/>
            <person name="Volkman S."/>
            <person name="Adams J."/>
            <person name="Walker B."/>
            <person name="Young S.K."/>
            <person name="Zeng Q."/>
            <person name="Gargeya S."/>
            <person name="Fitzgerald M."/>
            <person name="Haas B."/>
            <person name="Abouelleil A."/>
            <person name="Alvarado L."/>
            <person name="Arachchi H.M."/>
            <person name="Berlin A.M."/>
            <person name="Chapman S.B."/>
            <person name="Dewar J."/>
            <person name="Goldberg J."/>
            <person name="Griggs A."/>
            <person name="Gujja S."/>
            <person name="Hansen M."/>
            <person name="Howarth C."/>
            <person name="Imamovic A."/>
            <person name="Larimer J."/>
            <person name="McCowan C."/>
            <person name="Murphy C."/>
            <person name="Neiman D."/>
            <person name="Pearson M."/>
            <person name="Priest M."/>
            <person name="Roberts A."/>
            <person name="Saif S."/>
            <person name="Shea T."/>
            <person name="Sisk P."/>
            <person name="Sykes S."/>
            <person name="Wortman J."/>
            <person name="Nusbaum C."/>
            <person name="Birren B."/>
        </authorList>
    </citation>
    <scope>NUCLEOTIDE SEQUENCE [LARGE SCALE GENOMIC DNA]</scope>
    <source>
        <strain evidence="2 3">UGT5.1</strain>
    </source>
</reference>
<sequence>MEKESNEEKKKETQKNVFYNFNNVIVDQNYDVNKRNLNFVNSKANGGDMGCLKTNSNIFNKSNKMKKKKKNNNNINSDNNNDNNNDNDNNCNSNSNINYYNYKMRNNQNMNTSLSNNRRKNYYNMSNMGNSQNKYEIKNKRINKNKTKFGSNVNSNVTQSMNTYEGIINNENVVTLNKDDYNSMRIPNKNNKKNINNNMTTSSIGDVNRYNNNNNNNNNNNCNNKDEGINYDSLNKNKKNNINYESHVKYYQNYNIKQTTNNYVKPINKLNLTYTNKLYKNVNNKNVMKNNISTEMNNPNFNDINKKNKNYFQNSNNLNKINPINITSNINMKKNVNMSISNMSNSNMSNSNLSNFNVSNSNVSNSNVSNFNVSNFNVSNFNVSNFNVSNFNVSNFNVSNTHEPNFNMTYSHVPNINQPLIKDISHIKDLCKNNIVHKKVNSKNNRTKNYMKRLQNVPLYGKDNDCKRRKGLYNLNNKNSNCSVSSYLDQCVKENSSSSKEKNINNDKKSNMKYDNKRMECIGNNTCEGYFHSGVYDKEQHYLRVIERKIKNICDILEYILYVDDKDCMDLLYFLIISLERIKKILGCLKNPYMNYDIFSIVLNLYSCLCVKLFSENNILVIMNLKCFVLMFEILNLMDMQSFNLSYVLFLYVNYLKNNKNGIDILEKKNNIKYKKQVVENDKKMYKKLLNSFLNIFSYCSENTNVLVRVQAIKSLYYVLRFLYDKKKYNYNGEDTIKKEDINTQCNTYDENLKQGTIFLFEENLIKESLSIKKVSIIKGFVNSRMIYLQKFNSNFFENNFDLIDMKNKNNINTTNNVNNMDNMNNINNINNINTTNNVNNINNVNNLNNINNSNITSNTNNKKKYDESENSLHNILLLKNFETVFNCVPNDGWITNKIDDEDENMLFYILHIFELFVEIYEDKDINEIIIKNIVFFLNHTDLKIFSIVTRIIIKISQINPINRIFFNKYISVLMKNFDKDRRRNIFLMLSYCKYEKSGIEVLLGILTNLCLYDFNYKTNTYYLEEDTEENDLNIEQIRTLRRLKNRRYKKTLINSDNIKNTNVQNDIETYSNTSEDEIFLIDKKIYNIEEWYYIYPIIIILSLNYSKYIQSFFFNKFNKTYIQNYYNITPYFNIFDWSNKFCYYLSKHIFTSHMEKSSFFIEQGLDIFHLLDSTLFHNELQNYRNSHKLFFLVHKSTYNGIDNGRQVECAKNFMKTEKSSNDISLDLLFYRTYAFLEYPNYVKLNLSYKENCYIYIYMLSLLNFFFNKEMNIFEENCFFLKRKIWELLHDQTNLKSNSFLDYLGIFKDINFIRIHDTKYLTKLFDFINSNNITHLNRKDQSGLNRNCKNNEILFSNIKYDDDLLYSDNYKKESEHNRMSCVEELLLSFIINKENTKKLKNVLHYDYQDKGNDSINNKSVKNHMNILEKKKIRKLIYFEESYMKYNENICDIINHNIISKIYYILYLKNFCFDEKGMKIINADTFFSNYLCKDLLIELILVPMLYRSNTTIELFYTYPIKDMITKSYFSNMFTKYFGRTSANTCSVGKINNCTIINNEKELFNDTIHCVYDPSGVTSQNDNIDMNQIYRIQNEENKSSITSIIDFNANSREENGVLRNSPNDRALYKNKVRDIKILNNQKNNVYGLLSSAEENIKYVKQDRERNRKSNFPTCLEKDSYLKFLEVKIKIKNSNMGDVETMNIINNMKEKKKKNKNKKYEKGFIEYEENMQNKFDIYFYHKRLININHQINKNLINIYHLFYRNYYCNLNMSEILHIILNKVYEENDVLYNQLKHFVLNFSFDYHGNDTKMSSKSFYDIFYNNKLEKINKYLSQNRNGYEYSNLIFELHKIGINKDDHKKKSVYSINVSINKILKLIIKYLQNEDYINYEKCINFPYLFLSILHIKIKLSYEIILYDLFDNEDNDFNTLLKKLPMYINYFFHNLYVYIEYEDMFIIKEEETKKEKEKKKKKKHNYNYHEYDISYNRKKHLCKKRNMLLPSQNNNNLLMYNFMVENILSEDYSLTHLKSLNKTKKTETKNSLFAGRKKSKGTSQNIKVDCEFHLDEKYLKENIIHKNKKEITNQTNKDMQHFINKSHSMKIYTNEWNITSCMPLCRSQDNNSNTYRYIIKMECKKNVGNNFDFSSTLPIKCNINLFYYYIENDIFYFIPLSKRKNVYLHPLRQ</sequence>
<dbReference type="PANTHER" id="PTHR31802:SF41">
    <property type="entry name" value="TRANSMEMBRANE PROTEIN"/>
    <property type="match status" value="1"/>
</dbReference>
<protein>
    <recommendedName>
        <fullName evidence="4">Development protein</fullName>
    </recommendedName>
</protein>
<dbReference type="OrthoDB" id="377778at2759"/>
<evidence type="ECO:0008006" key="4">
    <source>
        <dbReference type="Google" id="ProtNLM"/>
    </source>
</evidence>
<dbReference type="EMBL" id="KE124719">
    <property type="protein sequence ID" value="EWC74268.1"/>
    <property type="molecule type" value="Genomic_DNA"/>
</dbReference>
<evidence type="ECO:0000313" key="3">
    <source>
        <dbReference type="Proteomes" id="UP000030697"/>
    </source>
</evidence>
<evidence type="ECO:0000256" key="1">
    <source>
        <dbReference type="SAM" id="MobiDB-lite"/>
    </source>
</evidence>
<dbReference type="Gene3D" id="2.160.20.80">
    <property type="entry name" value="E3 ubiquitin-protein ligase SopA"/>
    <property type="match status" value="1"/>
</dbReference>
<name>W7JHP2_PLAFA</name>
<dbReference type="SUPFAM" id="SSF141571">
    <property type="entry name" value="Pentapeptide repeat-like"/>
    <property type="match status" value="1"/>
</dbReference>
<dbReference type="PANTHER" id="PTHR31802">
    <property type="entry name" value="32 KDA HEAT SHOCK PROTEIN-RELATED"/>
    <property type="match status" value="1"/>
</dbReference>
<evidence type="ECO:0000313" key="2">
    <source>
        <dbReference type="EMBL" id="EWC74268.1"/>
    </source>
</evidence>